<dbReference type="CDD" id="cd14703">
    <property type="entry name" value="bZIP_plant_RF2"/>
    <property type="match status" value="1"/>
</dbReference>
<dbReference type="PANTHER" id="PTHR13690">
    <property type="entry name" value="TRANSCRIPTION FACTOR POSF21-RELATED"/>
    <property type="match status" value="1"/>
</dbReference>
<evidence type="ECO:0000256" key="7">
    <source>
        <dbReference type="SAM" id="MobiDB-lite"/>
    </source>
</evidence>
<evidence type="ECO:0000256" key="5">
    <source>
        <dbReference type="ARBA" id="ARBA00023242"/>
    </source>
</evidence>
<keyword evidence="3" id="KW-0238">DNA-binding</keyword>
<feature type="region of interest" description="Disordered" evidence="7">
    <location>
        <begin position="1"/>
        <end position="142"/>
    </location>
</feature>
<evidence type="ECO:0000256" key="3">
    <source>
        <dbReference type="ARBA" id="ARBA00023125"/>
    </source>
</evidence>
<dbReference type="EMBL" id="GL348715">
    <property type="protein sequence ID" value="EFH60050.1"/>
    <property type="molecule type" value="Genomic_DNA"/>
</dbReference>
<feature type="compositionally biased region" description="Low complexity" evidence="7">
    <location>
        <begin position="26"/>
        <end position="58"/>
    </location>
</feature>
<organism evidence="10">
    <name type="scientific">Arabidopsis lyrata subsp. lyrata</name>
    <name type="common">Lyre-leaved rock-cress</name>
    <dbReference type="NCBI Taxonomy" id="81972"/>
    <lineage>
        <taxon>Eukaryota</taxon>
        <taxon>Viridiplantae</taxon>
        <taxon>Streptophyta</taxon>
        <taxon>Embryophyta</taxon>
        <taxon>Tracheophyta</taxon>
        <taxon>Spermatophyta</taxon>
        <taxon>Magnoliopsida</taxon>
        <taxon>eudicotyledons</taxon>
        <taxon>Gunneridae</taxon>
        <taxon>Pentapetalae</taxon>
        <taxon>rosids</taxon>
        <taxon>malvids</taxon>
        <taxon>Brassicales</taxon>
        <taxon>Brassicaceae</taxon>
        <taxon>Camelineae</taxon>
        <taxon>Arabidopsis</taxon>
    </lineage>
</organism>
<dbReference type="PROSITE" id="PS50217">
    <property type="entry name" value="BZIP"/>
    <property type="match status" value="1"/>
</dbReference>
<dbReference type="Pfam" id="PF07716">
    <property type="entry name" value="bZIP_2"/>
    <property type="match status" value="1"/>
</dbReference>
<evidence type="ECO:0000256" key="6">
    <source>
        <dbReference type="SAM" id="Coils"/>
    </source>
</evidence>
<keyword evidence="4" id="KW-0804">Transcription</keyword>
<reference evidence="10" key="1">
    <citation type="journal article" date="2011" name="Nat. Genet.">
        <title>The Arabidopsis lyrata genome sequence and the basis of rapid genome size change.</title>
        <authorList>
            <person name="Hu T.T."/>
            <person name="Pattyn P."/>
            <person name="Bakker E.G."/>
            <person name="Cao J."/>
            <person name="Cheng J.-F."/>
            <person name="Clark R.M."/>
            <person name="Fahlgren N."/>
            <person name="Fawcett J.A."/>
            <person name="Grimwood J."/>
            <person name="Gundlach H."/>
            <person name="Haberer G."/>
            <person name="Hollister J.D."/>
            <person name="Ossowski S."/>
            <person name="Ottilar R.P."/>
            <person name="Salamov A.A."/>
            <person name="Schneeberger K."/>
            <person name="Spannagl M."/>
            <person name="Wang X."/>
            <person name="Yang L."/>
            <person name="Nasrallah M.E."/>
            <person name="Bergelson J."/>
            <person name="Carrington J.C."/>
            <person name="Gaut B.S."/>
            <person name="Schmutz J."/>
            <person name="Mayer K.F.X."/>
            <person name="Van de Peer Y."/>
            <person name="Grigoriev I.V."/>
            <person name="Nordborg M."/>
            <person name="Weigel D."/>
            <person name="Guo Y.-L."/>
        </authorList>
    </citation>
    <scope>NUCLEOTIDE SEQUENCE [LARGE SCALE GENOMIC DNA]</scope>
    <source>
        <strain evidence="10">cv. MN47</strain>
    </source>
</reference>
<evidence type="ECO:0000256" key="1">
    <source>
        <dbReference type="ARBA" id="ARBA00004123"/>
    </source>
</evidence>
<keyword evidence="10" id="KW-1185">Reference proteome</keyword>
<dbReference type="GO" id="GO:0003700">
    <property type="term" value="F:DNA-binding transcription factor activity"/>
    <property type="evidence" value="ECO:0007669"/>
    <property type="project" value="InterPro"/>
</dbReference>
<evidence type="ECO:0000256" key="4">
    <source>
        <dbReference type="ARBA" id="ARBA00023163"/>
    </source>
</evidence>
<evidence type="ECO:0000256" key="2">
    <source>
        <dbReference type="ARBA" id="ARBA00023015"/>
    </source>
</evidence>
<dbReference type="Proteomes" id="UP000008694">
    <property type="component" value="Unassembled WGS sequence"/>
</dbReference>
<dbReference type="SUPFAM" id="SSF57959">
    <property type="entry name" value="Leucine zipper domain"/>
    <property type="match status" value="1"/>
</dbReference>
<dbReference type="PANTHER" id="PTHR13690:SF80">
    <property type="entry name" value="BZIP TRANSCRIPTION FACTOR FAMILY PROTEIN-RELATED"/>
    <property type="match status" value="1"/>
</dbReference>
<dbReference type="AlphaFoldDB" id="D7L011"/>
<dbReference type="InterPro" id="IPR046347">
    <property type="entry name" value="bZIP_sf"/>
</dbReference>
<dbReference type="InterPro" id="IPR004827">
    <property type="entry name" value="bZIP"/>
</dbReference>
<evidence type="ECO:0000313" key="9">
    <source>
        <dbReference type="EMBL" id="EFH60050.1"/>
    </source>
</evidence>
<dbReference type="GO" id="GO:0003677">
    <property type="term" value="F:DNA binding"/>
    <property type="evidence" value="ECO:0007669"/>
    <property type="project" value="UniProtKB-KW"/>
</dbReference>
<dbReference type="OrthoDB" id="1114035at2759"/>
<keyword evidence="6" id="KW-0175">Coiled coil</keyword>
<protein>
    <recommendedName>
        <fullName evidence="8">BZIP domain-containing protein</fullName>
    </recommendedName>
</protein>
<feature type="coiled-coil region" evidence="6">
    <location>
        <begin position="192"/>
        <end position="250"/>
    </location>
</feature>
<dbReference type="GO" id="GO:0005634">
    <property type="term" value="C:nucleus"/>
    <property type="evidence" value="ECO:0007669"/>
    <property type="project" value="UniProtKB-SubCell"/>
</dbReference>
<proteinExistence type="predicted"/>
<name>D7L011_ARALL</name>
<keyword evidence="5" id="KW-0539">Nucleus</keyword>
<dbReference type="SMART" id="SM00338">
    <property type="entry name" value="BRLZ"/>
    <property type="match status" value="1"/>
</dbReference>
<dbReference type="Gramene" id="fgenesh1_pg.C_scaffold_3002758">
    <property type="protein sequence ID" value="fgenesh1_pg.C_scaffold_3002758"/>
    <property type="gene ID" value="fgenesh1_pg.C_scaffold_3002758"/>
</dbReference>
<dbReference type="KEGG" id="aly:9319858"/>
<keyword evidence="2" id="KW-0805">Transcription regulation</keyword>
<dbReference type="eggNOG" id="ENOG502QRIA">
    <property type="taxonomic scope" value="Eukaryota"/>
</dbReference>
<dbReference type="STRING" id="81972.D7L011"/>
<dbReference type="HOGENOM" id="CLU_1062991_0_0_1"/>
<dbReference type="InterPro" id="IPR044759">
    <property type="entry name" value="bZIP_RF2"/>
</dbReference>
<gene>
    <name evidence="9" type="ORF">ARALYDRAFT_342995</name>
</gene>
<comment type="subcellular location">
    <subcellularLocation>
        <location evidence="1">Nucleus</location>
    </subcellularLocation>
</comment>
<evidence type="ECO:0000259" key="8">
    <source>
        <dbReference type="PROSITE" id="PS50217"/>
    </source>
</evidence>
<sequence length="324" mass="36685">MNGSDNITPSGPKLMTLPSPVFSSMPPSHDYSSLPPLSPSPSSFRRNSLPSMSLSPSSHVENRDSSIRANKKNHSLPPLGVKRRAAKDIEPLRRHNRSVSLDSCFSDLPKLPPSPGNVSSSSSVDGDENASDLEFGSSDYTDDELNKIAESPKLQEVKSDPKKVRRILKNREAAARSKQRKLQYIIDLEYSVNFLEKRNTSIYEKIKLLENDKTMMMNEKKEITIRIESMEQQAQLRDALTEQLQAEIERLHAVTISNEKGNVEAQRLKEIPCLNKKMSADVDQMLEMETCEVLQNHREFDRLNMQPMDPSMFNWSHPNPGFYG</sequence>
<dbReference type="Gene3D" id="1.20.5.170">
    <property type="match status" value="1"/>
</dbReference>
<feature type="domain" description="BZIP" evidence="8">
    <location>
        <begin position="160"/>
        <end position="223"/>
    </location>
</feature>
<evidence type="ECO:0000313" key="10">
    <source>
        <dbReference type="Proteomes" id="UP000008694"/>
    </source>
</evidence>
<accession>D7L011</accession>